<dbReference type="CDD" id="cd00093">
    <property type="entry name" value="HTH_XRE"/>
    <property type="match status" value="1"/>
</dbReference>
<dbReference type="PROSITE" id="PS50943">
    <property type="entry name" value="HTH_CROC1"/>
    <property type="match status" value="1"/>
</dbReference>
<dbReference type="AlphaFoldDB" id="A0A857LTL1"/>
<dbReference type="RefSeq" id="WP_005193339.1">
    <property type="nucleotide sequence ID" value="NZ_CP045804.1"/>
</dbReference>
<dbReference type="EMBL" id="CP045810">
    <property type="protein sequence ID" value="QHN41353.1"/>
    <property type="molecule type" value="Genomic_DNA"/>
</dbReference>
<accession>A0A857LTL1</accession>
<gene>
    <name evidence="1" type="ORF">GII30_21260</name>
</gene>
<name>A0A857LTL1_9ACTN</name>
<organism evidence="1">
    <name type="scientific">Gordonia amarae</name>
    <dbReference type="NCBI Taxonomy" id="36821"/>
    <lineage>
        <taxon>Bacteria</taxon>
        <taxon>Bacillati</taxon>
        <taxon>Actinomycetota</taxon>
        <taxon>Actinomycetes</taxon>
        <taxon>Mycobacteriales</taxon>
        <taxon>Gordoniaceae</taxon>
        <taxon>Gordonia</taxon>
    </lineage>
</organism>
<protein>
    <submittedName>
        <fullName evidence="1">Helix-turn-helix domain-containing protein</fullName>
    </submittedName>
</protein>
<proteinExistence type="predicted"/>
<dbReference type="GO" id="GO:0003677">
    <property type="term" value="F:DNA binding"/>
    <property type="evidence" value="ECO:0007669"/>
    <property type="project" value="InterPro"/>
</dbReference>
<dbReference type="SUPFAM" id="SSF47413">
    <property type="entry name" value="lambda repressor-like DNA-binding domains"/>
    <property type="match status" value="1"/>
</dbReference>
<dbReference type="Gene3D" id="1.10.260.40">
    <property type="entry name" value="lambda repressor-like DNA-binding domains"/>
    <property type="match status" value="1"/>
</dbReference>
<dbReference type="InterPro" id="IPR010982">
    <property type="entry name" value="Lambda_DNA-bd_dom_sf"/>
</dbReference>
<reference evidence="1" key="1">
    <citation type="journal article" date="2021" name="Nat. Microbiol.">
        <title>Cocultivation of an ultrasmall environmental parasitic bacterium with lytic ability against bacteria associated with wastewater foams.</title>
        <authorList>
            <person name="Batinovic S."/>
            <person name="Rose J.J.A."/>
            <person name="Ratcliffe J."/>
            <person name="Seviour R.J."/>
            <person name="Petrovski S."/>
        </authorList>
    </citation>
    <scope>NUCLEOTIDE SEQUENCE</scope>
    <source>
        <strain evidence="1">CON44</strain>
    </source>
</reference>
<dbReference type="SMART" id="SM00530">
    <property type="entry name" value="HTH_XRE"/>
    <property type="match status" value="1"/>
</dbReference>
<sequence length="198" mass="22344">MQQDRFGPALRRLREDRGLTQRAFSEQLENRTGVRIDASGIHRIETGKREPRLGEAIAIAETIAVTLDELVTQHERPQAEALHAFTQTWTAAVDELNSLIDKLDTAQRQLRMSPEDLSHLADAPDDNLGPDLNRAFNAAFSAIEDIRRLIDVRQGMRTTIAYAEQPETEIRKGLNIGPADDIVAANRQKMERWRAPKT</sequence>
<dbReference type="InterPro" id="IPR001387">
    <property type="entry name" value="Cro/C1-type_HTH"/>
</dbReference>
<evidence type="ECO:0000313" key="1">
    <source>
        <dbReference type="EMBL" id="QHN41353.1"/>
    </source>
</evidence>
<dbReference type="Pfam" id="PF13560">
    <property type="entry name" value="HTH_31"/>
    <property type="match status" value="1"/>
</dbReference>